<name>A0ABP0QAU7_9DINO</name>
<protein>
    <submittedName>
        <fullName evidence="1">Uncharacterized protein</fullName>
    </submittedName>
</protein>
<dbReference type="EMBL" id="CAXAMN010024262">
    <property type="protein sequence ID" value="CAK9085143.1"/>
    <property type="molecule type" value="Genomic_DNA"/>
</dbReference>
<comment type="caution">
    <text evidence="1">The sequence shown here is derived from an EMBL/GenBank/DDBJ whole genome shotgun (WGS) entry which is preliminary data.</text>
</comment>
<reference evidence="1 2" key="1">
    <citation type="submission" date="2024-02" db="EMBL/GenBank/DDBJ databases">
        <authorList>
            <person name="Chen Y."/>
            <person name="Shah S."/>
            <person name="Dougan E. K."/>
            <person name="Thang M."/>
            <person name="Chan C."/>
        </authorList>
    </citation>
    <scope>NUCLEOTIDE SEQUENCE [LARGE SCALE GENOMIC DNA]</scope>
</reference>
<proteinExistence type="predicted"/>
<evidence type="ECO:0000313" key="1">
    <source>
        <dbReference type="EMBL" id="CAK9085143.1"/>
    </source>
</evidence>
<dbReference type="Proteomes" id="UP001642484">
    <property type="component" value="Unassembled WGS sequence"/>
</dbReference>
<gene>
    <name evidence="1" type="ORF">CCMP2556_LOCUS41357</name>
</gene>
<evidence type="ECO:0000313" key="2">
    <source>
        <dbReference type="Proteomes" id="UP001642484"/>
    </source>
</evidence>
<organism evidence="1 2">
    <name type="scientific">Durusdinium trenchii</name>
    <dbReference type="NCBI Taxonomy" id="1381693"/>
    <lineage>
        <taxon>Eukaryota</taxon>
        <taxon>Sar</taxon>
        <taxon>Alveolata</taxon>
        <taxon>Dinophyceae</taxon>
        <taxon>Suessiales</taxon>
        <taxon>Symbiodiniaceae</taxon>
        <taxon>Durusdinium</taxon>
    </lineage>
</organism>
<sequence>MEEAPTSPPRLRAQTEGATLRGRPRLRLEEIAEHRVVKSGVRVLRRRWAAEVCELPPLPKRPNGSPMLLGSAQSFFKRLLSQQLELQTSLPSDVSAAQRDIRHLCLEHLLTIRDDAADFKTHSQSHEAHNSFLNMIDQRLRELCCSKFMDPKQLDEVPAEDKQRLGHIVLLVQGAAAVLAGQEPEAASFAVSSGRVPRQWLLRSPIAPWRACWLRLPSEEETDTLESASTTPSSSSSLHRPLAGGLELRLLGDEDLEHLHSHEEVAVVWDRPTSSHLVSIVSGTSGGRGLGWEIAVAAPESSLMEELQAMEKGSSANLVGVGGSAGINSPLGQELVEVLERRKTAPALRPSLVPPLPAAPRG</sequence>
<accession>A0ABP0QAU7</accession>
<keyword evidence="2" id="KW-1185">Reference proteome</keyword>